<evidence type="ECO:0000313" key="2">
    <source>
        <dbReference type="Proteomes" id="UP000237105"/>
    </source>
</evidence>
<sequence length="116" mass="13002">MEYYNIGDVQTIKVEATNLHSFVCYGSIVQTIRVEAAKLHSFVCGVTGLRNVNLIGCAGIRNLSFSTACLAGQWFEDLIPKLPLLESLKLDCCYGVKDIKIRNQQIKYLDLNCRVD</sequence>
<dbReference type="EMBL" id="JXTB01000319">
    <property type="protein sequence ID" value="PON46032.1"/>
    <property type="molecule type" value="Genomic_DNA"/>
</dbReference>
<dbReference type="AlphaFoldDB" id="A0A2P5BB52"/>
<organism evidence="1 2">
    <name type="scientific">Parasponia andersonii</name>
    <name type="common">Sponia andersonii</name>
    <dbReference type="NCBI Taxonomy" id="3476"/>
    <lineage>
        <taxon>Eukaryota</taxon>
        <taxon>Viridiplantae</taxon>
        <taxon>Streptophyta</taxon>
        <taxon>Embryophyta</taxon>
        <taxon>Tracheophyta</taxon>
        <taxon>Spermatophyta</taxon>
        <taxon>Magnoliopsida</taxon>
        <taxon>eudicotyledons</taxon>
        <taxon>Gunneridae</taxon>
        <taxon>Pentapetalae</taxon>
        <taxon>rosids</taxon>
        <taxon>fabids</taxon>
        <taxon>Rosales</taxon>
        <taxon>Cannabaceae</taxon>
        <taxon>Parasponia</taxon>
    </lineage>
</organism>
<dbReference type="OrthoDB" id="1939276at2759"/>
<gene>
    <name evidence="1" type="ORF">PanWU01x14_254520</name>
</gene>
<reference evidence="2" key="1">
    <citation type="submission" date="2016-06" db="EMBL/GenBank/DDBJ databases">
        <title>Parallel loss of symbiosis genes in relatives of nitrogen-fixing non-legume Parasponia.</title>
        <authorList>
            <person name="Van Velzen R."/>
            <person name="Holmer R."/>
            <person name="Bu F."/>
            <person name="Rutten L."/>
            <person name="Van Zeijl A."/>
            <person name="Liu W."/>
            <person name="Santuari L."/>
            <person name="Cao Q."/>
            <person name="Sharma T."/>
            <person name="Shen D."/>
            <person name="Roswanjaya Y."/>
            <person name="Wardhani T."/>
            <person name="Kalhor M.S."/>
            <person name="Jansen J."/>
            <person name="Van den Hoogen J."/>
            <person name="Gungor B."/>
            <person name="Hartog M."/>
            <person name="Hontelez J."/>
            <person name="Verver J."/>
            <person name="Yang W.-C."/>
            <person name="Schijlen E."/>
            <person name="Repin R."/>
            <person name="Schilthuizen M."/>
            <person name="Schranz E."/>
            <person name="Heidstra R."/>
            <person name="Miyata K."/>
            <person name="Fedorova E."/>
            <person name="Kohlen W."/>
            <person name="Bisseling T."/>
            <person name="Smit S."/>
            <person name="Geurts R."/>
        </authorList>
    </citation>
    <scope>NUCLEOTIDE SEQUENCE [LARGE SCALE GENOMIC DNA]</scope>
    <source>
        <strain evidence="2">cv. WU1-14</strain>
    </source>
</reference>
<accession>A0A2P5BB52</accession>
<proteinExistence type="predicted"/>
<name>A0A2P5BB52_PARAD</name>
<evidence type="ECO:0000313" key="1">
    <source>
        <dbReference type="EMBL" id="PON46032.1"/>
    </source>
</evidence>
<comment type="caution">
    <text evidence="1">The sequence shown here is derived from an EMBL/GenBank/DDBJ whole genome shotgun (WGS) entry which is preliminary data.</text>
</comment>
<protein>
    <submittedName>
        <fullName evidence="1">LRR domain containing protein</fullName>
    </submittedName>
</protein>
<keyword evidence="2" id="KW-1185">Reference proteome</keyword>
<dbReference type="Proteomes" id="UP000237105">
    <property type="component" value="Unassembled WGS sequence"/>
</dbReference>